<keyword evidence="3 8" id="KW-0418">Kinase</keyword>
<dbReference type="PROSITE" id="PS00108">
    <property type="entry name" value="PROTEIN_KINASE_ST"/>
    <property type="match status" value="1"/>
</dbReference>
<dbReference type="PANTHER" id="PTHR43289:SF6">
    <property type="entry name" value="SERINE_THREONINE-PROTEIN KINASE NEKL-3"/>
    <property type="match status" value="1"/>
</dbReference>
<keyword evidence="4" id="KW-0067">ATP-binding</keyword>
<keyword evidence="1 8" id="KW-0808">Transferase</keyword>
<keyword evidence="2" id="KW-0547">Nucleotide-binding</keyword>
<dbReference type="InterPro" id="IPR000719">
    <property type="entry name" value="Prot_kinase_dom"/>
</dbReference>
<evidence type="ECO:0000256" key="2">
    <source>
        <dbReference type="ARBA" id="ARBA00022741"/>
    </source>
</evidence>
<keyword evidence="6" id="KW-0472">Membrane</keyword>
<keyword evidence="6" id="KW-1133">Transmembrane helix</keyword>
<dbReference type="GO" id="GO:0005524">
    <property type="term" value="F:ATP binding"/>
    <property type="evidence" value="ECO:0007669"/>
    <property type="project" value="UniProtKB-KW"/>
</dbReference>
<keyword evidence="9" id="KW-1185">Reference proteome</keyword>
<feature type="transmembrane region" description="Helical" evidence="6">
    <location>
        <begin position="432"/>
        <end position="455"/>
    </location>
</feature>
<feature type="domain" description="Protein kinase" evidence="7">
    <location>
        <begin position="80"/>
        <end position="341"/>
    </location>
</feature>
<evidence type="ECO:0000256" key="4">
    <source>
        <dbReference type="ARBA" id="ARBA00022840"/>
    </source>
</evidence>
<gene>
    <name evidence="8" type="primary">pknB_25</name>
    <name evidence="8" type="ORF">Pla8534_60530</name>
</gene>
<dbReference type="InterPro" id="IPR011009">
    <property type="entry name" value="Kinase-like_dom_sf"/>
</dbReference>
<dbReference type="Proteomes" id="UP000317648">
    <property type="component" value="Chromosome"/>
</dbReference>
<dbReference type="Gene3D" id="1.10.510.10">
    <property type="entry name" value="Transferase(Phosphotransferase) domain 1"/>
    <property type="match status" value="1"/>
</dbReference>
<dbReference type="SMART" id="SM00220">
    <property type="entry name" value="S_TKc"/>
    <property type="match status" value="1"/>
</dbReference>
<evidence type="ECO:0000256" key="1">
    <source>
        <dbReference type="ARBA" id="ARBA00022679"/>
    </source>
</evidence>
<sequence length="457" mass="49333">MAPESKTSRSLFRQSALASGLVTRSEMEAALAAVASKATGAPAHASDEDLAARLIELELLTVYQTEQLKQGRTKLRLGQYRITEFIYQGGMGQVFKAVHEVLGRESAVKVLPLAKATEEARRNFVREVRTQAKLDHPHLVRAYDAGEDGSVNYLVVEYVPGTDLRRLVRSQKKLSMQQAASIIRQAAQGLQYAHDCGLIHRDVKPGNILVTPEGVAKVSDLGLAGFITEADEDPRAGKIVGTADYLAPEQIRTPGDITFLIDIYSLGCTLYYAITGKVPYPGGSPSNKAFRHCHETPWHPRRFNSDVSEEFVEIIADMMDKNPADRVQSMGEVAARLEPFVGDTGPILSQQITKSPWTPAPPPAGEESLNPHDTGSGEFDVDNPSQGSQATERVGAWSQATDKVNLSRAATPPALPARRKGLSTTAIITTTLAIAVPIATLLGALIGFGIGVLMMSQ</sequence>
<dbReference type="PANTHER" id="PTHR43289">
    <property type="entry name" value="MITOGEN-ACTIVATED PROTEIN KINASE KINASE KINASE 20-RELATED"/>
    <property type="match status" value="1"/>
</dbReference>
<keyword evidence="6" id="KW-0812">Transmembrane</keyword>
<evidence type="ECO:0000256" key="6">
    <source>
        <dbReference type="SAM" id="Phobius"/>
    </source>
</evidence>
<dbReference type="KEGG" id="lcre:Pla8534_60530"/>
<dbReference type="SUPFAM" id="SSF56112">
    <property type="entry name" value="Protein kinase-like (PK-like)"/>
    <property type="match status" value="1"/>
</dbReference>
<dbReference type="AlphaFoldDB" id="A0A518E2A6"/>
<dbReference type="Gene3D" id="3.30.200.20">
    <property type="entry name" value="Phosphorylase Kinase, domain 1"/>
    <property type="match status" value="1"/>
</dbReference>
<dbReference type="Pfam" id="PF00069">
    <property type="entry name" value="Pkinase"/>
    <property type="match status" value="1"/>
</dbReference>
<protein>
    <submittedName>
        <fullName evidence="8">Serine/threonine-protein kinase PknB</fullName>
        <ecNumber evidence="8">2.7.11.1</ecNumber>
    </submittedName>
</protein>
<evidence type="ECO:0000259" key="7">
    <source>
        <dbReference type="PROSITE" id="PS50011"/>
    </source>
</evidence>
<accession>A0A518E2A6</accession>
<proteinExistence type="predicted"/>
<dbReference type="CDD" id="cd14014">
    <property type="entry name" value="STKc_PknB_like"/>
    <property type="match status" value="1"/>
</dbReference>
<dbReference type="InterPro" id="IPR008271">
    <property type="entry name" value="Ser/Thr_kinase_AS"/>
</dbReference>
<dbReference type="PROSITE" id="PS50011">
    <property type="entry name" value="PROTEIN_KINASE_DOM"/>
    <property type="match status" value="1"/>
</dbReference>
<evidence type="ECO:0000256" key="5">
    <source>
        <dbReference type="SAM" id="MobiDB-lite"/>
    </source>
</evidence>
<feature type="region of interest" description="Disordered" evidence="5">
    <location>
        <begin position="351"/>
        <end position="391"/>
    </location>
</feature>
<evidence type="ECO:0000313" key="9">
    <source>
        <dbReference type="Proteomes" id="UP000317648"/>
    </source>
</evidence>
<dbReference type="EC" id="2.7.11.1" evidence="8"/>
<organism evidence="8 9">
    <name type="scientific">Lignipirellula cremea</name>
    <dbReference type="NCBI Taxonomy" id="2528010"/>
    <lineage>
        <taxon>Bacteria</taxon>
        <taxon>Pseudomonadati</taxon>
        <taxon>Planctomycetota</taxon>
        <taxon>Planctomycetia</taxon>
        <taxon>Pirellulales</taxon>
        <taxon>Pirellulaceae</taxon>
        <taxon>Lignipirellula</taxon>
    </lineage>
</organism>
<dbReference type="GO" id="GO:0004674">
    <property type="term" value="F:protein serine/threonine kinase activity"/>
    <property type="evidence" value="ECO:0007669"/>
    <property type="project" value="UniProtKB-EC"/>
</dbReference>
<reference evidence="8 9" key="1">
    <citation type="submission" date="2019-02" db="EMBL/GenBank/DDBJ databases">
        <title>Deep-cultivation of Planctomycetes and their phenomic and genomic characterization uncovers novel biology.</title>
        <authorList>
            <person name="Wiegand S."/>
            <person name="Jogler M."/>
            <person name="Boedeker C."/>
            <person name="Pinto D."/>
            <person name="Vollmers J."/>
            <person name="Rivas-Marin E."/>
            <person name="Kohn T."/>
            <person name="Peeters S.H."/>
            <person name="Heuer A."/>
            <person name="Rast P."/>
            <person name="Oberbeckmann S."/>
            <person name="Bunk B."/>
            <person name="Jeske O."/>
            <person name="Meyerdierks A."/>
            <person name="Storesund J.E."/>
            <person name="Kallscheuer N."/>
            <person name="Luecker S."/>
            <person name="Lage O.M."/>
            <person name="Pohl T."/>
            <person name="Merkel B.J."/>
            <person name="Hornburger P."/>
            <person name="Mueller R.-W."/>
            <person name="Bruemmer F."/>
            <person name="Labrenz M."/>
            <person name="Spormann A.M."/>
            <person name="Op den Camp H."/>
            <person name="Overmann J."/>
            <person name="Amann R."/>
            <person name="Jetten M.S.M."/>
            <person name="Mascher T."/>
            <person name="Medema M.H."/>
            <person name="Devos D.P."/>
            <person name="Kaster A.-K."/>
            <person name="Ovreas L."/>
            <person name="Rohde M."/>
            <person name="Galperin M.Y."/>
            <person name="Jogler C."/>
        </authorList>
    </citation>
    <scope>NUCLEOTIDE SEQUENCE [LARGE SCALE GENOMIC DNA]</scope>
    <source>
        <strain evidence="8 9">Pla85_3_4</strain>
    </source>
</reference>
<name>A0A518E2A6_9BACT</name>
<dbReference type="RefSeq" id="WP_231756436.1">
    <property type="nucleotide sequence ID" value="NZ_CP036433.1"/>
</dbReference>
<evidence type="ECO:0000256" key="3">
    <source>
        <dbReference type="ARBA" id="ARBA00022777"/>
    </source>
</evidence>
<dbReference type="EMBL" id="CP036433">
    <property type="protein sequence ID" value="QDU98192.1"/>
    <property type="molecule type" value="Genomic_DNA"/>
</dbReference>
<evidence type="ECO:0000313" key="8">
    <source>
        <dbReference type="EMBL" id="QDU98192.1"/>
    </source>
</evidence>